<dbReference type="InterPro" id="IPR011990">
    <property type="entry name" value="TPR-like_helical_dom_sf"/>
</dbReference>
<organism evidence="1 2">
    <name type="scientific">Bacillus halotolerans</name>
    <dbReference type="NCBI Taxonomy" id="260554"/>
    <lineage>
        <taxon>Bacteria</taxon>
        <taxon>Bacillati</taxon>
        <taxon>Bacillota</taxon>
        <taxon>Bacilli</taxon>
        <taxon>Bacillales</taxon>
        <taxon>Bacillaceae</taxon>
        <taxon>Bacillus</taxon>
    </lineage>
</organism>
<accession>A0A9Q6F282</accession>
<name>A0A9Q6F282_9BACI</name>
<dbReference type="Pfam" id="PF22871">
    <property type="entry name" value="AimR"/>
    <property type="match status" value="1"/>
</dbReference>
<protein>
    <recommendedName>
        <fullName evidence="3">SPBc2 prophage-derived protein YopK</fullName>
    </recommendedName>
</protein>
<dbReference type="RefSeq" id="WP_101860466.1">
    <property type="nucleotide sequence ID" value="NZ_PGUV01000007.1"/>
</dbReference>
<reference evidence="1 2" key="1">
    <citation type="submission" date="2017-12" db="EMBL/GenBank/DDBJ databases">
        <title>Comparative Functional Genomics of Dry Heat Resistant strains isolated from the Viking Spacecraft.</title>
        <authorList>
            <person name="Seuylemezian A."/>
            <person name="Cooper K."/>
            <person name="Vaishampayan P."/>
        </authorList>
    </citation>
    <scope>NUCLEOTIDE SEQUENCE [LARGE SCALE GENOMIC DNA]</scope>
    <source>
        <strain evidence="1 2">V48-19</strain>
    </source>
</reference>
<dbReference type="Proteomes" id="UP000234803">
    <property type="component" value="Unassembled WGS sequence"/>
</dbReference>
<sequence length="384" mass="45099">MKLKQMIKNECEKDNQLATRLAKLAGYEKVNGFYKFVNTPEKEMENIEGLINIVKSLFPDNEKQLLSEYFLGLDPNKKCARHSVEYSDLNQWDELTDRLINNLCESSNSISREWGQIYSIHRRLNKSEITLNDAIRETGKFRIKTPEMFLFSNILIMYEYLKIGEFGLMKSTSQFLDIEELPDGFIKECYYGRIELLKANISLNDYELEETRIHCQKVIESTNNNRLIVFGYLTNGNTFIFEDYEEAKLCYEKGIYYAKENPHHVYKLELALCFLNNVWAKDNKWVDFQSNEIPDMIEVAYYLVNMKEQERAASIIEKIEKLNVLDDDLGFLNHVKGLLYDDVSFFHESIKKFKKSGDKLCLNLPLIELKKRGYTDEILNLISL</sequence>
<dbReference type="InterPro" id="IPR047705">
    <property type="entry name" value="AimR-like"/>
</dbReference>
<proteinExistence type="predicted"/>
<dbReference type="EMBL" id="PGUV01000007">
    <property type="protein sequence ID" value="PLS07622.1"/>
    <property type="molecule type" value="Genomic_DNA"/>
</dbReference>
<dbReference type="SUPFAM" id="SSF48452">
    <property type="entry name" value="TPR-like"/>
    <property type="match status" value="1"/>
</dbReference>
<evidence type="ECO:0000313" key="1">
    <source>
        <dbReference type="EMBL" id="PLS07622.1"/>
    </source>
</evidence>
<evidence type="ECO:0000313" key="2">
    <source>
        <dbReference type="Proteomes" id="UP000234803"/>
    </source>
</evidence>
<comment type="caution">
    <text evidence="1">The sequence shown here is derived from an EMBL/GenBank/DDBJ whole genome shotgun (WGS) entry which is preliminary data.</text>
</comment>
<dbReference type="NCBIfam" id="NF038310">
    <property type="entry name" value="lysogeny_AimR"/>
    <property type="match status" value="1"/>
</dbReference>
<dbReference type="AlphaFoldDB" id="A0A9Q6F282"/>
<evidence type="ECO:0008006" key="3">
    <source>
        <dbReference type="Google" id="ProtNLM"/>
    </source>
</evidence>
<gene>
    <name evidence="1" type="ORF">CUU63_10015</name>
</gene>